<protein>
    <submittedName>
        <fullName evidence="3">CDC42 protein</fullName>
    </submittedName>
</protein>
<dbReference type="AlphaFoldDB" id="A0A2H9TFT7"/>
<dbReference type="InterPro" id="IPR003578">
    <property type="entry name" value="Small_GTPase_Rho"/>
</dbReference>
<keyword evidence="2" id="KW-0342">GTP-binding</keyword>
<dbReference type="InterPro" id="IPR001806">
    <property type="entry name" value="Small_GTPase"/>
</dbReference>
<dbReference type="InterPro" id="IPR027417">
    <property type="entry name" value="P-loop_NTPase"/>
</dbReference>
<dbReference type="OrthoDB" id="8830751at2759"/>
<sequence length="198" mass="21306">MPGVVDINTVKCVVIGDGAVGKGDFPRDYVPTVTFRLVSSLIAKVFDNYAVTVEVGGQKITLHLLDTAGTRPTQFAHCVVFLLCYAVTNRTSMENIRDKWYPELRRYSPGIPFILVGTQVDRRPAGASTGTGSNQSFVSQSEGLKMAKELGAVSHIECSALTREGIREVFVNAILAALDPKKAKASGNSGKSKKCLIV</sequence>
<dbReference type="PROSITE" id="PS51421">
    <property type="entry name" value="RAS"/>
    <property type="match status" value="1"/>
</dbReference>
<dbReference type="GO" id="GO:0007264">
    <property type="term" value="P:small GTPase-mediated signal transduction"/>
    <property type="evidence" value="ECO:0007669"/>
    <property type="project" value="InterPro"/>
</dbReference>
<dbReference type="EMBL" id="MTSL01000213">
    <property type="protein sequence ID" value="PJF16652.1"/>
    <property type="molecule type" value="Genomic_DNA"/>
</dbReference>
<dbReference type="InterPro" id="IPR005225">
    <property type="entry name" value="Small_GTP-bd"/>
</dbReference>
<accession>A0A2H9TFT7</accession>
<name>A0A2H9TFT7_9FUNG</name>
<dbReference type="SMART" id="SM00175">
    <property type="entry name" value="RAB"/>
    <property type="match status" value="1"/>
</dbReference>
<dbReference type="PROSITE" id="PS51420">
    <property type="entry name" value="RHO"/>
    <property type="match status" value="1"/>
</dbReference>
<evidence type="ECO:0000256" key="2">
    <source>
        <dbReference type="ARBA" id="ARBA00023134"/>
    </source>
</evidence>
<dbReference type="Proteomes" id="UP000240830">
    <property type="component" value="Unassembled WGS sequence"/>
</dbReference>
<dbReference type="SUPFAM" id="SSF52540">
    <property type="entry name" value="P-loop containing nucleoside triphosphate hydrolases"/>
    <property type="match status" value="1"/>
</dbReference>
<organism evidence="3 4">
    <name type="scientific">Paramicrosporidium saccamoebae</name>
    <dbReference type="NCBI Taxonomy" id="1246581"/>
    <lineage>
        <taxon>Eukaryota</taxon>
        <taxon>Fungi</taxon>
        <taxon>Fungi incertae sedis</taxon>
        <taxon>Cryptomycota</taxon>
        <taxon>Cryptomycota incertae sedis</taxon>
        <taxon>Paramicrosporidium</taxon>
    </lineage>
</organism>
<dbReference type="PANTHER" id="PTHR24072">
    <property type="entry name" value="RHO FAMILY GTPASE"/>
    <property type="match status" value="1"/>
</dbReference>
<dbReference type="NCBIfam" id="TIGR00231">
    <property type="entry name" value="small_GTP"/>
    <property type="match status" value="1"/>
</dbReference>
<keyword evidence="1" id="KW-0547">Nucleotide-binding</keyword>
<dbReference type="GO" id="GO:0005525">
    <property type="term" value="F:GTP binding"/>
    <property type="evidence" value="ECO:0007669"/>
    <property type="project" value="UniProtKB-KW"/>
</dbReference>
<dbReference type="CDD" id="cd00157">
    <property type="entry name" value="Rho"/>
    <property type="match status" value="1"/>
</dbReference>
<dbReference type="PRINTS" id="PR00449">
    <property type="entry name" value="RASTRNSFRMNG"/>
</dbReference>
<gene>
    <name evidence="3" type="ORF">PSACC_03605</name>
</gene>
<comment type="caution">
    <text evidence="3">The sequence shown here is derived from an EMBL/GenBank/DDBJ whole genome shotgun (WGS) entry which is preliminary data.</text>
</comment>
<evidence type="ECO:0000313" key="4">
    <source>
        <dbReference type="Proteomes" id="UP000240830"/>
    </source>
</evidence>
<keyword evidence="4" id="KW-1185">Reference proteome</keyword>
<reference evidence="3 4" key="1">
    <citation type="submission" date="2016-10" db="EMBL/GenBank/DDBJ databases">
        <title>The genome of Paramicrosporidium saccamoebae is the missing link in understanding Cryptomycota and Microsporidia evolution.</title>
        <authorList>
            <person name="Quandt C.A."/>
            <person name="Beaudet D."/>
            <person name="Corsaro D."/>
            <person name="Michel R."/>
            <person name="Corradi N."/>
            <person name="James T."/>
        </authorList>
    </citation>
    <scope>NUCLEOTIDE SEQUENCE [LARGE SCALE GENOMIC DNA]</scope>
    <source>
        <strain evidence="3 4">KSL3</strain>
    </source>
</reference>
<proteinExistence type="predicted"/>
<dbReference type="Pfam" id="PF00071">
    <property type="entry name" value="Ras"/>
    <property type="match status" value="1"/>
</dbReference>
<dbReference type="PROSITE" id="PS51419">
    <property type="entry name" value="RAB"/>
    <property type="match status" value="1"/>
</dbReference>
<dbReference type="SMART" id="SM00173">
    <property type="entry name" value="RAS"/>
    <property type="match status" value="1"/>
</dbReference>
<evidence type="ECO:0000313" key="3">
    <source>
        <dbReference type="EMBL" id="PJF16652.1"/>
    </source>
</evidence>
<dbReference type="GO" id="GO:0003924">
    <property type="term" value="F:GTPase activity"/>
    <property type="evidence" value="ECO:0007669"/>
    <property type="project" value="InterPro"/>
</dbReference>
<dbReference type="Gene3D" id="3.40.50.300">
    <property type="entry name" value="P-loop containing nucleotide triphosphate hydrolases"/>
    <property type="match status" value="1"/>
</dbReference>
<dbReference type="STRING" id="1246581.A0A2H9TFT7"/>
<dbReference type="SMART" id="SM00174">
    <property type="entry name" value="RHO"/>
    <property type="match status" value="1"/>
</dbReference>
<evidence type="ECO:0000256" key="1">
    <source>
        <dbReference type="ARBA" id="ARBA00022741"/>
    </source>
</evidence>